<proteinExistence type="predicted"/>
<feature type="coiled-coil region" evidence="1">
    <location>
        <begin position="295"/>
        <end position="391"/>
    </location>
</feature>
<dbReference type="AlphaFoldDB" id="A0A6J6IYL6"/>
<name>A0A6J6IYL6_9ZZZZ</name>
<organism evidence="2">
    <name type="scientific">freshwater metagenome</name>
    <dbReference type="NCBI Taxonomy" id="449393"/>
    <lineage>
        <taxon>unclassified sequences</taxon>
        <taxon>metagenomes</taxon>
        <taxon>ecological metagenomes</taxon>
    </lineage>
</organism>
<gene>
    <name evidence="2" type="ORF">UFOPK2001_00446</name>
</gene>
<protein>
    <submittedName>
        <fullName evidence="2">Unannotated protein</fullName>
    </submittedName>
</protein>
<sequence>MSTSKNTFGRVDAENNVFVTVAGVERQVGQYPGVPAADALAYFERKFADLEAQVRILEQRVANKVDSSGLKKVAAKLTEDLAEPAAVGDIADLRRRVSNLDAKIAALVSEKQEASKGETTEALAKREAIAVKAEAIANQDAAKTQWKNSGVEMTKLFEEWQALQKSGPKVPKSEADAIWKRFSTARTRFEAAKRQYFAGLDASTKSAKAAKVAIVERAEALVAKGSDAVVDYRKLLDEWKASGRTPGKQDDTLWNRFKAAGDAIYAAKAEVVAVENVEFTANLAAKLELLKEAAKIDATKDLEGAKKALAAIQQKWEKAGKVPREKLRETEDKLRAIEAKVREVEAEHWRKTDPAAQARSNDVIAQLEASIVKLEAELEAAKAKKDKKKTDDATEALKARKAWLEVVKAAS</sequence>
<accession>A0A6J6IYL6</accession>
<reference evidence="2" key="1">
    <citation type="submission" date="2020-05" db="EMBL/GenBank/DDBJ databases">
        <authorList>
            <person name="Chiriac C."/>
            <person name="Salcher M."/>
            <person name="Ghai R."/>
            <person name="Kavagutti S V."/>
        </authorList>
    </citation>
    <scope>NUCLEOTIDE SEQUENCE</scope>
</reference>
<keyword evidence="1" id="KW-0175">Coiled coil</keyword>
<evidence type="ECO:0000313" key="2">
    <source>
        <dbReference type="EMBL" id="CAB4629827.1"/>
    </source>
</evidence>
<dbReference type="Pfam" id="PF03993">
    <property type="entry name" value="DUF349"/>
    <property type="match status" value="3"/>
</dbReference>
<dbReference type="EMBL" id="CAEZVN010000028">
    <property type="protein sequence ID" value="CAB4629827.1"/>
    <property type="molecule type" value="Genomic_DNA"/>
</dbReference>
<dbReference type="InterPro" id="IPR007139">
    <property type="entry name" value="DUF349"/>
</dbReference>
<evidence type="ECO:0000256" key="1">
    <source>
        <dbReference type="SAM" id="Coils"/>
    </source>
</evidence>